<dbReference type="HOGENOM" id="CLU_1845311_0_0_1"/>
<dbReference type="Proteomes" id="UP000007796">
    <property type="component" value="Unassembled WGS sequence"/>
</dbReference>
<evidence type="ECO:0000256" key="1">
    <source>
        <dbReference type="SAM" id="MobiDB-lite"/>
    </source>
</evidence>
<dbReference type="InParanoid" id="F0X9G7"/>
<proteinExistence type="predicted"/>
<feature type="region of interest" description="Disordered" evidence="1">
    <location>
        <begin position="82"/>
        <end position="121"/>
    </location>
</feature>
<gene>
    <name evidence="2" type="ORF">CMQ_3932</name>
</gene>
<accession>F0X9G7</accession>
<keyword evidence="3" id="KW-1185">Reference proteome</keyword>
<dbReference type="AlphaFoldDB" id="F0X9G7"/>
<protein>
    <submittedName>
        <fullName evidence="2">Uncharacterized protein</fullName>
    </submittedName>
</protein>
<feature type="compositionally biased region" description="Basic residues" evidence="1">
    <location>
        <begin position="89"/>
        <end position="103"/>
    </location>
</feature>
<feature type="compositionally biased region" description="Basic and acidic residues" evidence="1">
    <location>
        <begin position="109"/>
        <end position="121"/>
    </location>
</feature>
<name>F0X9G7_GROCL</name>
<reference evidence="2 3" key="1">
    <citation type="journal article" date="2011" name="Proc. Natl. Acad. Sci. U.S.A.">
        <title>Genome and transcriptome analyses of the mountain pine beetle-fungal symbiont Grosmannia clavigera, a lodgepole pine pathogen.</title>
        <authorList>
            <person name="DiGuistini S."/>
            <person name="Wang Y."/>
            <person name="Liao N.Y."/>
            <person name="Taylor G."/>
            <person name="Tanguay P."/>
            <person name="Feau N."/>
            <person name="Henrissat B."/>
            <person name="Chan S.K."/>
            <person name="Hesse-Orce U."/>
            <person name="Alamouti S.M."/>
            <person name="Tsui C.K.M."/>
            <person name="Docking R.T."/>
            <person name="Levasseur A."/>
            <person name="Haridas S."/>
            <person name="Robertson G."/>
            <person name="Birol I."/>
            <person name="Holt R.A."/>
            <person name="Marra M.A."/>
            <person name="Hamelin R.C."/>
            <person name="Hirst M."/>
            <person name="Jones S.J.M."/>
            <person name="Bohlmann J."/>
            <person name="Breuil C."/>
        </authorList>
    </citation>
    <scope>NUCLEOTIDE SEQUENCE [LARGE SCALE GENOMIC DNA]</scope>
    <source>
        <strain evidence="3">kw1407 / UAMH 11150</strain>
    </source>
</reference>
<dbReference type="RefSeq" id="XP_014175345.1">
    <property type="nucleotide sequence ID" value="XM_014319870.1"/>
</dbReference>
<evidence type="ECO:0000313" key="2">
    <source>
        <dbReference type="EMBL" id="EFX05863.1"/>
    </source>
</evidence>
<dbReference type="EMBL" id="GL629735">
    <property type="protein sequence ID" value="EFX05863.1"/>
    <property type="molecule type" value="Genomic_DNA"/>
</dbReference>
<evidence type="ECO:0000313" key="3">
    <source>
        <dbReference type="Proteomes" id="UP000007796"/>
    </source>
</evidence>
<sequence length="139" mass="14536">MQSAYSAFSLAVPFPCGQAATHAVVAFTCAALGSGACDGQSMLLALGWKKRTYGNTLGPARDVARIAGSEARGDGRLVRGLGRAEAVGRRGHKGSGSRRRRGGLGRGKGSKEADESGRETHGDGMVLWTRGVYCILLER</sequence>
<organism evidence="3">
    <name type="scientific">Grosmannia clavigera (strain kw1407 / UAMH 11150)</name>
    <name type="common">Blue stain fungus</name>
    <name type="synonym">Graphiocladiella clavigera</name>
    <dbReference type="NCBI Taxonomy" id="655863"/>
    <lineage>
        <taxon>Eukaryota</taxon>
        <taxon>Fungi</taxon>
        <taxon>Dikarya</taxon>
        <taxon>Ascomycota</taxon>
        <taxon>Pezizomycotina</taxon>
        <taxon>Sordariomycetes</taxon>
        <taxon>Sordariomycetidae</taxon>
        <taxon>Ophiostomatales</taxon>
        <taxon>Ophiostomataceae</taxon>
        <taxon>Leptographium</taxon>
    </lineage>
</organism>
<dbReference type="GeneID" id="25977087"/>